<sequence length="435" mass="48549">MVPALRTYGLLLLSGAMAVMLWLLFSPTLGVGGLLLFNLLVGGVALWDHRRLRSRRVQVLRQVAHRLSIGRDNPVTLTLITGDGPATLQVWDAYPLAFSGTAMPLQVQLPPQTQQDLTYTVHPTQRGTYDWKYVQVRQLSPWKLSWHDWRLPLAETVAVYPDLLGLRSLTIRLTLESSGNIRRARRLGIGTEFAELREYGVGDDPRFIDWKATARRGVPLVRVLEPEQEQTLMILLDRGRLMTAQVKGLARFDWGLNATLSLALAGLHRGDRVGVGVFDRQIHTWIAPQRGQAHLNTLIEQLTPIEPKLLEPDYLGAVTTLANQQTRRALVVVITDIVDATASVELLAALGRLTPRYLPFCVTLRDPQVDVQAHRLTQDIPSSYARAVALDLLAQRQVAFASLQQQGVLVLDAPANQVSTSLVDRYLQIKAKHQL</sequence>
<dbReference type="Pfam" id="PF01882">
    <property type="entry name" value="DUF58"/>
    <property type="match status" value="1"/>
</dbReference>
<accession>A0ABD4T7Y7</accession>
<dbReference type="InterPro" id="IPR002881">
    <property type="entry name" value="DUF58"/>
</dbReference>
<dbReference type="Proteomes" id="UP000031561">
    <property type="component" value="Unassembled WGS sequence"/>
</dbReference>
<feature type="transmembrane region" description="Helical" evidence="1">
    <location>
        <begin position="7"/>
        <end position="25"/>
    </location>
</feature>
<name>A0ABD4T7Y7_9CYAN</name>
<dbReference type="RefSeq" id="WP_166276499.1">
    <property type="nucleotide sequence ID" value="NZ_JTHE03000100.1"/>
</dbReference>
<organism evidence="3 4">
    <name type="scientific">Lyngbya confervoides BDU141951</name>
    <dbReference type="NCBI Taxonomy" id="1574623"/>
    <lineage>
        <taxon>Bacteria</taxon>
        <taxon>Bacillati</taxon>
        <taxon>Cyanobacteriota</taxon>
        <taxon>Cyanophyceae</taxon>
        <taxon>Oscillatoriophycideae</taxon>
        <taxon>Oscillatoriales</taxon>
        <taxon>Microcoleaceae</taxon>
        <taxon>Lyngbya</taxon>
    </lineage>
</organism>
<feature type="domain" description="DUF58" evidence="2">
    <location>
        <begin position="195"/>
        <end position="367"/>
    </location>
</feature>
<comment type="caution">
    <text evidence="3">The sequence shown here is derived from an EMBL/GenBank/DDBJ whole genome shotgun (WGS) entry which is preliminary data.</text>
</comment>
<evidence type="ECO:0000313" key="3">
    <source>
        <dbReference type="EMBL" id="MCM1984560.1"/>
    </source>
</evidence>
<evidence type="ECO:0000256" key="1">
    <source>
        <dbReference type="SAM" id="Phobius"/>
    </source>
</evidence>
<proteinExistence type="predicted"/>
<evidence type="ECO:0000259" key="2">
    <source>
        <dbReference type="Pfam" id="PF01882"/>
    </source>
</evidence>
<gene>
    <name evidence="3" type="ORF">QQ91_0017185</name>
</gene>
<feature type="transmembrane region" description="Helical" evidence="1">
    <location>
        <begin position="31"/>
        <end position="47"/>
    </location>
</feature>
<keyword evidence="1" id="KW-0812">Transmembrane</keyword>
<keyword evidence="4" id="KW-1185">Reference proteome</keyword>
<dbReference type="EMBL" id="JTHE03000100">
    <property type="protein sequence ID" value="MCM1984560.1"/>
    <property type="molecule type" value="Genomic_DNA"/>
</dbReference>
<dbReference type="AlphaFoldDB" id="A0ABD4T7Y7"/>
<protein>
    <submittedName>
        <fullName evidence="3">DUF58 domain-containing protein</fullName>
    </submittedName>
</protein>
<keyword evidence="1" id="KW-1133">Transmembrane helix</keyword>
<evidence type="ECO:0000313" key="4">
    <source>
        <dbReference type="Proteomes" id="UP000031561"/>
    </source>
</evidence>
<dbReference type="PANTHER" id="PTHR33608:SF3">
    <property type="entry name" value="SLR2013 PROTEIN"/>
    <property type="match status" value="1"/>
</dbReference>
<keyword evidence="1" id="KW-0472">Membrane</keyword>
<reference evidence="3 4" key="1">
    <citation type="journal article" date="2015" name="Genome Announc.">
        <title>Draft Genome Sequence of Filamentous Marine Cyanobacterium Lyngbya confervoides Strain BDU141951.</title>
        <authorList>
            <person name="Chandrababunaidu M.M."/>
            <person name="Sen D."/>
            <person name="Tripathy S."/>
        </authorList>
    </citation>
    <scope>NUCLEOTIDE SEQUENCE [LARGE SCALE GENOMIC DNA]</scope>
    <source>
        <strain evidence="3 4">BDU141951</strain>
    </source>
</reference>
<dbReference type="PANTHER" id="PTHR33608">
    <property type="entry name" value="BLL2464 PROTEIN"/>
    <property type="match status" value="1"/>
</dbReference>